<dbReference type="Proteomes" id="UP000009138">
    <property type="component" value="Unassembled WGS sequence"/>
</dbReference>
<keyword evidence="2" id="KW-1185">Reference proteome</keyword>
<gene>
    <name evidence="1" type="ORF">RO3G_12247</name>
</gene>
<organism evidence="1 2">
    <name type="scientific">Rhizopus delemar (strain RA 99-880 / ATCC MYA-4621 / FGSC 9543 / NRRL 43880)</name>
    <name type="common">Mucormycosis agent</name>
    <name type="synonym">Rhizopus arrhizus var. delemar</name>
    <dbReference type="NCBI Taxonomy" id="246409"/>
    <lineage>
        <taxon>Eukaryota</taxon>
        <taxon>Fungi</taxon>
        <taxon>Fungi incertae sedis</taxon>
        <taxon>Mucoromycota</taxon>
        <taxon>Mucoromycotina</taxon>
        <taxon>Mucoromycetes</taxon>
        <taxon>Mucorales</taxon>
        <taxon>Mucorineae</taxon>
        <taxon>Rhizopodaceae</taxon>
        <taxon>Rhizopus</taxon>
    </lineage>
</organism>
<accession>I1CGF6</accession>
<dbReference type="RefSeq" id="XP_067522932.1">
    <property type="nucleotide sequence ID" value="XM_067666831.1"/>
</dbReference>
<dbReference type="AlphaFoldDB" id="I1CGF6"/>
<sequence length="62" mass="7287">MITAWMSCTWLWWLVGLKAFYMFAFLHFASQEETFIFCFNNSRRELLPGINIGAQFSKARAS</sequence>
<name>I1CGF6_RHIO9</name>
<evidence type="ECO:0000313" key="1">
    <source>
        <dbReference type="EMBL" id="EIE87536.1"/>
    </source>
</evidence>
<dbReference type="EMBL" id="CH476741">
    <property type="protein sequence ID" value="EIE87536.1"/>
    <property type="molecule type" value="Genomic_DNA"/>
</dbReference>
<protein>
    <submittedName>
        <fullName evidence="1">Uncharacterized protein</fullName>
    </submittedName>
</protein>
<dbReference type="GeneID" id="93619212"/>
<dbReference type="InParanoid" id="I1CGF6"/>
<reference evidence="1 2" key="1">
    <citation type="journal article" date="2009" name="PLoS Genet.">
        <title>Genomic analysis of the basal lineage fungus Rhizopus oryzae reveals a whole-genome duplication.</title>
        <authorList>
            <person name="Ma L.-J."/>
            <person name="Ibrahim A.S."/>
            <person name="Skory C."/>
            <person name="Grabherr M.G."/>
            <person name="Burger G."/>
            <person name="Butler M."/>
            <person name="Elias M."/>
            <person name="Idnurm A."/>
            <person name="Lang B.F."/>
            <person name="Sone T."/>
            <person name="Abe A."/>
            <person name="Calvo S.E."/>
            <person name="Corrochano L.M."/>
            <person name="Engels R."/>
            <person name="Fu J."/>
            <person name="Hansberg W."/>
            <person name="Kim J.-M."/>
            <person name="Kodira C.D."/>
            <person name="Koehrsen M.J."/>
            <person name="Liu B."/>
            <person name="Miranda-Saavedra D."/>
            <person name="O'Leary S."/>
            <person name="Ortiz-Castellanos L."/>
            <person name="Poulter R."/>
            <person name="Rodriguez-Romero J."/>
            <person name="Ruiz-Herrera J."/>
            <person name="Shen Y.-Q."/>
            <person name="Zeng Q."/>
            <person name="Galagan J."/>
            <person name="Birren B.W."/>
            <person name="Cuomo C.A."/>
            <person name="Wickes B.L."/>
        </authorList>
    </citation>
    <scope>NUCLEOTIDE SEQUENCE [LARGE SCALE GENOMIC DNA]</scope>
    <source>
        <strain evidence="2">RA 99-880 / ATCC MYA-4621 / FGSC 9543 / NRRL 43880</strain>
    </source>
</reference>
<proteinExistence type="predicted"/>
<evidence type="ECO:0000313" key="2">
    <source>
        <dbReference type="Proteomes" id="UP000009138"/>
    </source>
</evidence>
<dbReference type="VEuPathDB" id="FungiDB:RO3G_12247"/>